<dbReference type="InterPro" id="IPR050177">
    <property type="entry name" value="Lipid_A_modif_metabolic_enz"/>
</dbReference>
<dbReference type="PANTHER" id="PTHR43245">
    <property type="entry name" value="BIFUNCTIONAL POLYMYXIN RESISTANCE PROTEIN ARNA"/>
    <property type="match status" value="1"/>
</dbReference>
<dbReference type="Proteomes" id="UP000011666">
    <property type="component" value="Unassembled WGS sequence"/>
</dbReference>
<protein>
    <submittedName>
        <fullName evidence="2">Putative nucleotide-sugar epimerase</fullName>
    </submittedName>
</protein>
<dbReference type="Gene3D" id="3.40.50.720">
    <property type="entry name" value="NAD(P)-binding Rossmann-like Domain"/>
    <property type="match status" value="1"/>
</dbReference>
<reference evidence="2 3" key="1">
    <citation type="submission" date="2013-01" db="EMBL/GenBank/DDBJ databases">
        <title>Whole genome shotgun sequence of Gordonia soli NBRC 108243.</title>
        <authorList>
            <person name="Isaki-Nakamura S."/>
            <person name="Hosoyama A."/>
            <person name="Tsuchikane K."/>
            <person name="Ando Y."/>
            <person name="Baba S."/>
            <person name="Ohji S."/>
            <person name="Hamada M."/>
            <person name="Tamura T."/>
            <person name="Yamazoe A."/>
            <person name="Yamazaki S."/>
            <person name="Fujita N."/>
        </authorList>
    </citation>
    <scope>NUCLEOTIDE SEQUENCE [LARGE SCALE GENOMIC DNA]</scope>
    <source>
        <strain evidence="2 3">NBRC 108243</strain>
    </source>
</reference>
<dbReference type="AlphaFoldDB" id="M0QDC2"/>
<dbReference type="EMBL" id="BANX01000003">
    <property type="protein sequence ID" value="GAC66575.1"/>
    <property type="molecule type" value="Genomic_DNA"/>
</dbReference>
<evidence type="ECO:0000313" key="3">
    <source>
        <dbReference type="Proteomes" id="UP000011666"/>
    </source>
</evidence>
<dbReference type="eggNOG" id="COG0451">
    <property type="taxonomic scope" value="Bacteria"/>
</dbReference>
<dbReference type="STRING" id="1223545.GS4_03_00220"/>
<dbReference type="PANTHER" id="PTHR43245:SF13">
    <property type="entry name" value="UDP-D-APIOSE_UDP-D-XYLOSE SYNTHASE 2"/>
    <property type="match status" value="1"/>
</dbReference>
<feature type="domain" description="NAD-dependent epimerase/dehydratase" evidence="1">
    <location>
        <begin position="4"/>
        <end position="126"/>
    </location>
</feature>
<dbReference type="RefSeq" id="WP_007616926.1">
    <property type="nucleotide sequence ID" value="NZ_BANX01000003.1"/>
</dbReference>
<evidence type="ECO:0000313" key="2">
    <source>
        <dbReference type="EMBL" id="GAC66575.1"/>
    </source>
</evidence>
<organism evidence="2 3">
    <name type="scientific">Gordonia soli NBRC 108243</name>
    <dbReference type="NCBI Taxonomy" id="1223545"/>
    <lineage>
        <taxon>Bacteria</taxon>
        <taxon>Bacillati</taxon>
        <taxon>Actinomycetota</taxon>
        <taxon>Actinomycetes</taxon>
        <taxon>Mycobacteriales</taxon>
        <taxon>Gordoniaceae</taxon>
        <taxon>Gordonia</taxon>
    </lineage>
</organism>
<accession>M0QDC2</accession>
<evidence type="ECO:0000259" key="1">
    <source>
        <dbReference type="Pfam" id="PF01370"/>
    </source>
</evidence>
<gene>
    <name evidence="2" type="ORF">GS4_03_00220</name>
</gene>
<dbReference type="InterPro" id="IPR001509">
    <property type="entry name" value="Epimerase_deHydtase"/>
</dbReference>
<keyword evidence="3" id="KW-1185">Reference proteome</keyword>
<proteinExistence type="predicted"/>
<comment type="caution">
    <text evidence="2">The sequence shown here is derived from an EMBL/GenBank/DDBJ whole genome shotgun (WGS) entry which is preliminary data.</text>
</comment>
<name>M0QDC2_9ACTN</name>
<sequence>MTRVLVTGAAGFIGGRILAQLRDAGFDVIGIDSMLAAAHGEHAQHPPGVHQADVADSDTMSAMLDGVDVVCHQAAMVGAGVDASDAPRFARENDLATAELLASMYRAGCDRLVLASSMVVYGMGSHRTADGHRPDVVPQRRREDLAAGLFDHRLPSGERLHWALTGEEAPIAPQSSYAASKAAQEYYARAWALATGGSVTALRYHNVYGPGMPRDTPYAGVASIFRSQLASGRAPKVFEDGRQMRDFVHVDDVARANLAAIEDRSLESFRAFNICSGRPIAIGEVATILAEAAGGPPPIVTGEHRVSDVRHVVADPAAAEAELGFRASTMPEVGIARFAGEPLRESVERAYR</sequence>
<dbReference type="PRINTS" id="PR01713">
    <property type="entry name" value="NUCEPIMERASE"/>
</dbReference>
<dbReference type="Pfam" id="PF01370">
    <property type="entry name" value="Epimerase"/>
    <property type="match status" value="2"/>
</dbReference>
<dbReference type="SUPFAM" id="SSF51735">
    <property type="entry name" value="NAD(P)-binding Rossmann-fold domains"/>
    <property type="match status" value="1"/>
</dbReference>
<feature type="domain" description="NAD-dependent epimerase/dehydratase" evidence="1">
    <location>
        <begin position="167"/>
        <end position="275"/>
    </location>
</feature>
<dbReference type="OrthoDB" id="9801785at2"/>
<dbReference type="InterPro" id="IPR036291">
    <property type="entry name" value="NAD(P)-bd_dom_sf"/>
</dbReference>